<dbReference type="AlphaFoldDB" id="A0A078AYX1"/>
<dbReference type="Proteomes" id="UP000039865">
    <property type="component" value="Unassembled WGS sequence"/>
</dbReference>
<keyword evidence="1" id="KW-0175">Coiled coil</keyword>
<feature type="coiled-coil region" evidence="1">
    <location>
        <begin position="124"/>
        <end position="158"/>
    </location>
</feature>
<organism evidence="2 3">
    <name type="scientific">Stylonychia lemnae</name>
    <name type="common">Ciliate</name>
    <dbReference type="NCBI Taxonomy" id="5949"/>
    <lineage>
        <taxon>Eukaryota</taxon>
        <taxon>Sar</taxon>
        <taxon>Alveolata</taxon>
        <taxon>Ciliophora</taxon>
        <taxon>Intramacronucleata</taxon>
        <taxon>Spirotrichea</taxon>
        <taxon>Stichotrichia</taxon>
        <taxon>Sporadotrichida</taxon>
        <taxon>Oxytrichidae</taxon>
        <taxon>Stylonychinae</taxon>
        <taxon>Stylonychia</taxon>
    </lineage>
</organism>
<evidence type="ECO:0000313" key="2">
    <source>
        <dbReference type="EMBL" id="CDW87331.1"/>
    </source>
</evidence>
<dbReference type="EMBL" id="CCKQ01015518">
    <property type="protein sequence ID" value="CDW87331.1"/>
    <property type="molecule type" value="Genomic_DNA"/>
</dbReference>
<gene>
    <name evidence="2" type="primary">Contig5230.g5609</name>
    <name evidence="2" type="ORF">STYLEM_16434</name>
</gene>
<name>A0A078AYX1_STYLE</name>
<keyword evidence="3" id="KW-1185">Reference proteome</keyword>
<accession>A0A078AYX1</accession>
<proteinExistence type="predicted"/>
<evidence type="ECO:0000256" key="1">
    <source>
        <dbReference type="SAM" id="Coils"/>
    </source>
</evidence>
<protein>
    <submittedName>
        <fullName evidence="2">Uncharacterized protein</fullName>
    </submittedName>
</protein>
<reference evidence="2 3" key="1">
    <citation type="submission" date="2014-06" db="EMBL/GenBank/DDBJ databases">
        <authorList>
            <person name="Swart Estienne"/>
        </authorList>
    </citation>
    <scope>NUCLEOTIDE SEQUENCE [LARGE SCALE GENOMIC DNA]</scope>
    <source>
        <strain evidence="2 3">130c</strain>
    </source>
</reference>
<dbReference type="OrthoDB" id="6108356at2759"/>
<evidence type="ECO:0000313" key="3">
    <source>
        <dbReference type="Proteomes" id="UP000039865"/>
    </source>
</evidence>
<sequence>MIVEREQIFSETDLKNADLFPNYIVVRKQINNQSIDTGEWQGFIKDLKYTIRTTAAKSKGEIIQNFCTQLGLRVDQIQSNQKLMNQSIQEQIQSLNQSEELKLDKNQKDIDSINSKIEGLDVQVRGLDAQNQGLDSKIMKLQNDMDFIKNSMIQLLQNNNQGL</sequence>
<dbReference type="InParanoid" id="A0A078AYX1"/>